<sequence length="92" mass="9370">GIALDNAAYDDDLKCCRSTAASRGGGIGGRAGSGGGRTRDRSGNQGDGRIDSQGGQVGDQGRDQGNGRNQNGDAVNDNIRGDVIRVVPIRIS</sequence>
<keyword evidence="3" id="KW-1185">Reference proteome</keyword>
<feature type="compositionally biased region" description="Gly residues" evidence="1">
    <location>
        <begin position="23"/>
        <end position="36"/>
    </location>
</feature>
<protein>
    <submittedName>
        <fullName evidence="2">Uncharacterized protein</fullName>
    </submittedName>
</protein>
<feature type="region of interest" description="Disordered" evidence="1">
    <location>
        <begin position="19"/>
        <end position="80"/>
    </location>
</feature>
<comment type="caution">
    <text evidence="2">The sequence shown here is derived from an EMBL/GenBank/DDBJ whole genome shotgun (WGS) entry which is preliminary data.</text>
</comment>
<gene>
    <name evidence="2" type="ORF">Tco_0940629</name>
</gene>
<proteinExistence type="predicted"/>
<dbReference type="Proteomes" id="UP001151760">
    <property type="component" value="Unassembled WGS sequence"/>
</dbReference>
<feature type="non-terminal residue" evidence="2">
    <location>
        <position position="1"/>
    </location>
</feature>
<organism evidence="2 3">
    <name type="scientific">Tanacetum coccineum</name>
    <dbReference type="NCBI Taxonomy" id="301880"/>
    <lineage>
        <taxon>Eukaryota</taxon>
        <taxon>Viridiplantae</taxon>
        <taxon>Streptophyta</taxon>
        <taxon>Embryophyta</taxon>
        <taxon>Tracheophyta</taxon>
        <taxon>Spermatophyta</taxon>
        <taxon>Magnoliopsida</taxon>
        <taxon>eudicotyledons</taxon>
        <taxon>Gunneridae</taxon>
        <taxon>Pentapetalae</taxon>
        <taxon>asterids</taxon>
        <taxon>campanulids</taxon>
        <taxon>Asterales</taxon>
        <taxon>Asteraceae</taxon>
        <taxon>Asteroideae</taxon>
        <taxon>Anthemideae</taxon>
        <taxon>Anthemidinae</taxon>
        <taxon>Tanacetum</taxon>
    </lineage>
</organism>
<evidence type="ECO:0000313" key="3">
    <source>
        <dbReference type="Proteomes" id="UP001151760"/>
    </source>
</evidence>
<reference evidence="2" key="2">
    <citation type="submission" date="2022-01" db="EMBL/GenBank/DDBJ databases">
        <authorList>
            <person name="Yamashiro T."/>
            <person name="Shiraishi A."/>
            <person name="Satake H."/>
            <person name="Nakayama K."/>
        </authorList>
    </citation>
    <scope>NUCLEOTIDE SEQUENCE</scope>
</reference>
<dbReference type="EMBL" id="BQNB010015502">
    <property type="protein sequence ID" value="GJT40764.1"/>
    <property type="molecule type" value="Genomic_DNA"/>
</dbReference>
<evidence type="ECO:0000256" key="1">
    <source>
        <dbReference type="SAM" id="MobiDB-lite"/>
    </source>
</evidence>
<name>A0ABQ5DV98_9ASTR</name>
<accession>A0ABQ5DV98</accession>
<reference evidence="2" key="1">
    <citation type="journal article" date="2022" name="Int. J. Mol. Sci.">
        <title>Draft Genome of Tanacetum Coccineum: Genomic Comparison of Closely Related Tanacetum-Family Plants.</title>
        <authorList>
            <person name="Yamashiro T."/>
            <person name="Shiraishi A."/>
            <person name="Nakayama K."/>
            <person name="Satake H."/>
        </authorList>
    </citation>
    <scope>NUCLEOTIDE SEQUENCE</scope>
</reference>
<evidence type="ECO:0000313" key="2">
    <source>
        <dbReference type="EMBL" id="GJT40764.1"/>
    </source>
</evidence>